<dbReference type="InterPro" id="IPR010827">
    <property type="entry name" value="BamA/TamA_POTRA"/>
</dbReference>
<dbReference type="Gene3D" id="3.10.20.310">
    <property type="entry name" value="membrane protein fhac"/>
    <property type="match status" value="5"/>
</dbReference>
<name>A0A7C3RJG5_DICTH</name>
<dbReference type="Pfam" id="PF01103">
    <property type="entry name" value="Omp85"/>
    <property type="match status" value="1"/>
</dbReference>
<dbReference type="Pfam" id="PF07244">
    <property type="entry name" value="POTRA"/>
    <property type="match status" value="5"/>
</dbReference>
<organism evidence="10">
    <name type="scientific">Dictyoglomus thermophilum</name>
    <dbReference type="NCBI Taxonomy" id="14"/>
    <lineage>
        <taxon>Bacteria</taxon>
        <taxon>Pseudomonadati</taxon>
        <taxon>Dictyoglomota</taxon>
        <taxon>Dictyoglomia</taxon>
        <taxon>Dictyoglomales</taxon>
        <taxon>Dictyoglomaceae</taxon>
        <taxon>Dictyoglomus</taxon>
    </lineage>
</organism>
<comment type="caution">
    <text evidence="10">The sequence shown here is derived from an EMBL/GenBank/DDBJ whole genome shotgun (WGS) entry which is preliminary data.</text>
</comment>
<dbReference type="InterPro" id="IPR000184">
    <property type="entry name" value="Bac_surfAg_D15"/>
</dbReference>
<dbReference type="PROSITE" id="PS51779">
    <property type="entry name" value="POTRA"/>
    <property type="match status" value="3"/>
</dbReference>
<dbReference type="GO" id="GO:0019867">
    <property type="term" value="C:outer membrane"/>
    <property type="evidence" value="ECO:0007669"/>
    <property type="project" value="InterPro"/>
</dbReference>
<dbReference type="AlphaFoldDB" id="A0A7C3RJG5"/>
<evidence type="ECO:0000256" key="6">
    <source>
        <dbReference type="ARBA" id="ARBA00023136"/>
    </source>
</evidence>
<dbReference type="PANTHER" id="PTHR12815:SF47">
    <property type="entry name" value="TRANSLOCATION AND ASSEMBLY MODULE SUBUNIT TAMA"/>
    <property type="match status" value="1"/>
</dbReference>
<dbReference type="InterPro" id="IPR039910">
    <property type="entry name" value="D15-like"/>
</dbReference>
<feature type="signal peptide" evidence="8">
    <location>
        <begin position="1"/>
        <end position="22"/>
    </location>
</feature>
<evidence type="ECO:0000256" key="8">
    <source>
        <dbReference type="SAM" id="SignalP"/>
    </source>
</evidence>
<dbReference type="PIRSF" id="PIRSF006076">
    <property type="entry name" value="OM_assembly_OMP85"/>
    <property type="match status" value="1"/>
</dbReference>
<dbReference type="Gene3D" id="2.40.160.50">
    <property type="entry name" value="membrane protein fhac: a member of the omp85/tpsb transporter family"/>
    <property type="match status" value="1"/>
</dbReference>
<evidence type="ECO:0000256" key="4">
    <source>
        <dbReference type="ARBA" id="ARBA00022729"/>
    </source>
</evidence>
<keyword evidence="5" id="KW-0677">Repeat</keyword>
<comment type="subcellular location">
    <subcellularLocation>
        <location evidence="1">Membrane</location>
    </subcellularLocation>
</comment>
<feature type="chain" id="PRO_5028108544" evidence="8">
    <location>
        <begin position="23"/>
        <end position="956"/>
    </location>
</feature>
<evidence type="ECO:0000256" key="5">
    <source>
        <dbReference type="ARBA" id="ARBA00022737"/>
    </source>
</evidence>
<dbReference type="GO" id="GO:0071709">
    <property type="term" value="P:membrane assembly"/>
    <property type="evidence" value="ECO:0007669"/>
    <property type="project" value="InterPro"/>
</dbReference>
<feature type="domain" description="POTRA" evidence="9">
    <location>
        <begin position="173"/>
        <end position="244"/>
    </location>
</feature>
<evidence type="ECO:0000313" key="10">
    <source>
        <dbReference type="EMBL" id="HFX14278.1"/>
    </source>
</evidence>
<sequence length="956" mass="108845">MKKIVFLSLFFFLIFSSVLVFAQTEYKVIDVIVKGNTKISTQEILKIAGIGKNIYISDDKLNAIKEKLEDSSYFISVVLNKISQKDGIILEINVVESPFLIFVNGVRFQGLQKLALKDIQDSVILPYIGWTTDQLIWEQRRKFMSKGYFSDIDITQEKIDSGVILTFYFKENPVLDSIQINGLNRISKERVLELLGLKEGMLISEDAILEKKEMLMYSGLFSEVDFKIEKKDNKLSLNINLKENPLLSKISISGLNKLEMKDLMQVIGFKGDIKGNSIFLNTEVYLSQGLLDNLRSRLEDTGYFKEIAFKTINLGNNAAGLDINLKENPWIVLIDVKGLKNVSKDKFFNIIKKTSKDFLSEKYVEERKNLLINSGYFSYVDIKYVVSPNNMAYVTFIVRENPILENISYKGLSKVAESEVDKYRIIDRGDFITQDKIDEQVSKFKELGYFEDVDVESITNEDKISLTFIFKENPIVRKISFVGLTGVAIDYLKTILLTKEDSPFNTNFIKKDIINIQNFLQQKGYVFTVLQSFSFTEDGELIFTFKEYKVEDIGVEIVPATETSVLGFLAVLRRPTDKNVIKREISLKVGEPVNWEKIKRDLQNIYNVGIFEDVSVRFEQGSSEEMVKVIYVAKEKLSGSFNFGGGYATDVGIYGFVEYKEGNLFGKAKSLSLQLSLTGLGKINYQLSFSDPWFLGGRNSFQLDIYDKKTTITDLTTSTVEKTGGAFSFSYPLGRLWSLSFGFKYEEITYLDNSNPKSSVGSFKIGLIRDSRDFYLNPTQGNRQYVNLEFAGGGSDANFIKYVGDFQWHIPLTNRESTLTIIEQKNRQVLSFRLGLGYGEGNIPTTELFTLGGSSSIRGFYDNEFKGDTFALFNVQYRIPLGNGIYGVFFLDTGSTWYSKDISSLSDIKLYTGVGLGLRYETIIIPIRFDFGYNFGNDPMDPNTKWRIHFSFGDIF</sequence>
<gene>
    <name evidence="10" type="ORF">ENW00_09100</name>
</gene>
<feature type="domain" description="POTRA" evidence="9">
    <location>
        <begin position="26"/>
        <end position="97"/>
    </location>
</feature>
<dbReference type="PANTHER" id="PTHR12815">
    <property type="entry name" value="SORTING AND ASSEMBLY MACHINERY SAMM50 PROTEIN FAMILY MEMBER"/>
    <property type="match status" value="1"/>
</dbReference>
<keyword evidence="3" id="KW-0812">Transmembrane</keyword>
<evidence type="ECO:0000256" key="2">
    <source>
        <dbReference type="ARBA" id="ARBA00022452"/>
    </source>
</evidence>
<accession>A0A7C3RJG5</accession>
<dbReference type="InterPro" id="IPR034746">
    <property type="entry name" value="POTRA"/>
</dbReference>
<keyword evidence="2" id="KW-1134">Transmembrane beta strand</keyword>
<evidence type="ECO:0000256" key="3">
    <source>
        <dbReference type="ARBA" id="ARBA00022692"/>
    </source>
</evidence>
<evidence type="ECO:0000256" key="1">
    <source>
        <dbReference type="ARBA" id="ARBA00004370"/>
    </source>
</evidence>
<evidence type="ECO:0000259" key="9">
    <source>
        <dbReference type="PROSITE" id="PS51779"/>
    </source>
</evidence>
<dbReference type="InterPro" id="IPR023707">
    <property type="entry name" value="OM_assembly_BamA"/>
</dbReference>
<dbReference type="EMBL" id="DTIN01000040">
    <property type="protein sequence ID" value="HFX14278.1"/>
    <property type="molecule type" value="Genomic_DNA"/>
</dbReference>
<keyword evidence="7" id="KW-0998">Cell outer membrane</keyword>
<protein>
    <submittedName>
        <fullName evidence="10">Outer membrane protein assembly factor</fullName>
    </submittedName>
</protein>
<proteinExistence type="predicted"/>
<keyword evidence="4 8" id="KW-0732">Signal</keyword>
<feature type="domain" description="POTRA" evidence="9">
    <location>
        <begin position="474"/>
        <end position="548"/>
    </location>
</feature>
<evidence type="ECO:0000256" key="7">
    <source>
        <dbReference type="ARBA" id="ARBA00023237"/>
    </source>
</evidence>
<keyword evidence="6" id="KW-0472">Membrane</keyword>
<reference evidence="10" key="1">
    <citation type="journal article" date="2020" name="mSystems">
        <title>Genome- and Community-Level Interaction Insights into Carbon Utilization and Element Cycling Functions of Hydrothermarchaeota in Hydrothermal Sediment.</title>
        <authorList>
            <person name="Zhou Z."/>
            <person name="Liu Y."/>
            <person name="Xu W."/>
            <person name="Pan J."/>
            <person name="Luo Z.H."/>
            <person name="Li M."/>
        </authorList>
    </citation>
    <scope>NUCLEOTIDE SEQUENCE [LARGE SCALE GENOMIC DNA]</scope>
    <source>
        <strain evidence="10">SpSt-81</strain>
    </source>
</reference>